<feature type="domain" description="F-box" evidence="1">
    <location>
        <begin position="2"/>
        <end position="41"/>
    </location>
</feature>
<dbReference type="InterPro" id="IPR001810">
    <property type="entry name" value="F-box_dom"/>
</dbReference>
<dbReference type="NCBIfam" id="TIGR01640">
    <property type="entry name" value="F_box_assoc_1"/>
    <property type="match status" value="1"/>
</dbReference>
<dbReference type="InterPro" id="IPR017451">
    <property type="entry name" value="F-box-assoc_interact_dom"/>
</dbReference>
<dbReference type="Pfam" id="PF08268">
    <property type="entry name" value="FBA_3"/>
    <property type="match status" value="1"/>
</dbReference>
<dbReference type="Gene3D" id="1.20.1280.50">
    <property type="match status" value="1"/>
</dbReference>
<organism evidence="2 3">
    <name type="scientific">Nyssa sinensis</name>
    <dbReference type="NCBI Taxonomy" id="561372"/>
    <lineage>
        <taxon>Eukaryota</taxon>
        <taxon>Viridiplantae</taxon>
        <taxon>Streptophyta</taxon>
        <taxon>Embryophyta</taxon>
        <taxon>Tracheophyta</taxon>
        <taxon>Spermatophyta</taxon>
        <taxon>Magnoliopsida</taxon>
        <taxon>eudicotyledons</taxon>
        <taxon>Gunneridae</taxon>
        <taxon>Pentapetalae</taxon>
        <taxon>asterids</taxon>
        <taxon>Cornales</taxon>
        <taxon>Nyssaceae</taxon>
        <taxon>Nyssa</taxon>
    </lineage>
</organism>
<dbReference type="OrthoDB" id="591557at2759"/>
<dbReference type="AlphaFoldDB" id="A0A5J5C3S1"/>
<dbReference type="PANTHER" id="PTHR31672">
    <property type="entry name" value="BNACNNG10540D PROTEIN"/>
    <property type="match status" value="1"/>
</dbReference>
<dbReference type="Proteomes" id="UP000325577">
    <property type="component" value="Linkage Group LG0"/>
</dbReference>
<sequence>MESRLQPIPVDIVSQILSRLPIKSLHRFKSVCKTWFSLLSDPKFCLSSERDGVVVWSWSKFTQRSFSLHSMDDNASVKELRTPWKEKSSSISIWGSCNGFLLVLSGRDLFLWNPSTGYYRKMLAYHHFLISMPYRITTGLCYDSSTDDYKAVIGIAYPGGRAVDDGGIFVLVGSFKINVLRRIHFPYNTRSVHRGPVVNGQLHWSISKSDTNFSASNLIIYFDPLKDEFKELPIPHRGENLIFGLGVLGGCLCMVRWDNENNYIEVLAMREYGVKESWTTMFFISNLKLYPPWERLEPLCFTRDGEILMLIVHAFSNKILAYNPKEGSHRIFATSLIDDRRADVATYVESLVSPKPKIPLEYIVDGFVKIFRGLQMVGTRMKMKLL</sequence>
<name>A0A5J5C3S1_9ASTE</name>
<gene>
    <name evidence="2" type="ORF">F0562_000261</name>
</gene>
<evidence type="ECO:0000259" key="1">
    <source>
        <dbReference type="PROSITE" id="PS50181"/>
    </source>
</evidence>
<dbReference type="SUPFAM" id="SSF81383">
    <property type="entry name" value="F-box domain"/>
    <property type="match status" value="1"/>
</dbReference>
<proteinExistence type="predicted"/>
<dbReference type="SMART" id="SM00256">
    <property type="entry name" value="FBOX"/>
    <property type="match status" value="1"/>
</dbReference>
<keyword evidence="3" id="KW-1185">Reference proteome</keyword>
<dbReference type="InterPro" id="IPR036047">
    <property type="entry name" value="F-box-like_dom_sf"/>
</dbReference>
<evidence type="ECO:0000313" key="3">
    <source>
        <dbReference type="Proteomes" id="UP000325577"/>
    </source>
</evidence>
<dbReference type="InterPro" id="IPR050796">
    <property type="entry name" value="SCF_F-box_component"/>
</dbReference>
<dbReference type="Pfam" id="PF00646">
    <property type="entry name" value="F-box"/>
    <property type="match status" value="1"/>
</dbReference>
<dbReference type="InterPro" id="IPR013187">
    <property type="entry name" value="F-box-assoc_dom_typ3"/>
</dbReference>
<protein>
    <recommendedName>
        <fullName evidence="1">F-box domain-containing protein</fullName>
    </recommendedName>
</protein>
<dbReference type="EMBL" id="CM018031">
    <property type="protein sequence ID" value="KAA8548577.1"/>
    <property type="molecule type" value="Genomic_DNA"/>
</dbReference>
<dbReference type="PROSITE" id="PS50181">
    <property type="entry name" value="FBOX"/>
    <property type="match status" value="1"/>
</dbReference>
<dbReference type="PANTHER" id="PTHR31672:SF13">
    <property type="entry name" value="F-BOX PROTEIN CPR30-LIKE"/>
    <property type="match status" value="1"/>
</dbReference>
<accession>A0A5J5C3S1</accession>
<dbReference type="CDD" id="cd22157">
    <property type="entry name" value="F-box_AtFBW1-like"/>
    <property type="match status" value="1"/>
</dbReference>
<reference evidence="2 3" key="1">
    <citation type="submission" date="2019-09" db="EMBL/GenBank/DDBJ databases">
        <title>A chromosome-level genome assembly of the Chinese tupelo Nyssa sinensis.</title>
        <authorList>
            <person name="Yang X."/>
            <person name="Kang M."/>
            <person name="Yang Y."/>
            <person name="Xiong H."/>
            <person name="Wang M."/>
            <person name="Zhang Z."/>
            <person name="Wang Z."/>
            <person name="Wu H."/>
            <person name="Ma T."/>
            <person name="Liu J."/>
            <person name="Xi Z."/>
        </authorList>
    </citation>
    <scope>NUCLEOTIDE SEQUENCE [LARGE SCALE GENOMIC DNA]</scope>
    <source>
        <strain evidence="2">J267</strain>
        <tissue evidence="2">Leaf</tissue>
    </source>
</reference>
<evidence type="ECO:0000313" key="2">
    <source>
        <dbReference type="EMBL" id="KAA8548577.1"/>
    </source>
</evidence>